<feature type="chain" id="PRO_5045781178" description="Secreted protein" evidence="1">
    <location>
        <begin position="27"/>
        <end position="143"/>
    </location>
</feature>
<accession>A0ABZ1HI88</accession>
<evidence type="ECO:0000313" key="3">
    <source>
        <dbReference type="Proteomes" id="UP001340816"/>
    </source>
</evidence>
<gene>
    <name evidence="2" type="ORF">OHB35_28375</name>
</gene>
<name>A0ABZ1HI88_STRPH</name>
<proteinExistence type="predicted"/>
<dbReference type="PROSITE" id="PS51257">
    <property type="entry name" value="PROKAR_LIPOPROTEIN"/>
    <property type="match status" value="1"/>
</dbReference>
<reference evidence="2 3" key="1">
    <citation type="submission" date="2022-10" db="EMBL/GenBank/DDBJ databases">
        <title>The complete genomes of actinobacterial strains from the NBC collection.</title>
        <authorList>
            <person name="Joergensen T.S."/>
            <person name="Alvarez Arevalo M."/>
            <person name="Sterndorff E.B."/>
            <person name="Faurdal D."/>
            <person name="Vuksanovic O."/>
            <person name="Mourched A.-S."/>
            <person name="Charusanti P."/>
            <person name="Shaw S."/>
            <person name="Blin K."/>
            <person name="Weber T."/>
        </authorList>
    </citation>
    <scope>NUCLEOTIDE SEQUENCE [LARGE SCALE GENOMIC DNA]</scope>
    <source>
        <strain evidence="2 3">NBC 01752</strain>
    </source>
</reference>
<feature type="signal peptide" evidence="1">
    <location>
        <begin position="1"/>
        <end position="26"/>
    </location>
</feature>
<organism evidence="2 3">
    <name type="scientific">Streptomyces phaeochromogenes</name>
    <dbReference type="NCBI Taxonomy" id="1923"/>
    <lineage>
        <taxon>Bacteria</taxon>
        <taxon>Bacillati</taxon>
        <taxon>Actinomycetota</taxon>
        <taxon>Actinomycetes</taxon>
        <taxon>Kitasatosporales</taxon>
        <taxon>Streptomycetaceae</taxon>
        <taxon>Streptomyces</taxon>
        <taxon>Streptomyces phaeochromogenes group</taxon>
    </lineage>
</organism>
<keyword evidence="1" id="KW-0732">Signal</keyword>
<keyword evidence="3" id="KW-1185">Reference proteome</keyword>
<dbReference type="RefSeq" id="WP_326760290.1">
    <property type="nucleotide sequence ID" value="NZ_CP109135.1"/>
</dbReference>
<evidence type="ECO:0000313" key="2">
    <source>
        <dbReference type="EMBL" id="WSD16849.1"/>
    </source>
</evidence>
<dbReference type="Proteomes" id="UP001340816">
    <property type="component" value="Chromosome"/>
</dbReference>
<protein>
    <recommendedName>
        <fullName evidence="4">Secreted protein</fullName>
    </recommendedName>
</protein>
<sequence>MAANRRPVPARRTVAVVTTLAAVTLAAGLLTGCEDDDLDNSLSCLKNADTIADSLKAIHEAGADAVKDPTRTDSSIDTIEKNLDRINDRTGGDRTDDDKVGKAVDDLNDAIKDYNQAILDGDTSPDSGRIDAAADELTDVCTS</sequence>
<dbReference type="EMBL" id="CP109135">
    <property type="protein sequence ID" value="WSD16849.1"/>
    <property type="molecule type" value="Genomic_DNA"/>
</dbReference>
<evidence type="ECO:0008006" key="4">
    <source>
        <dbReference type="Google" id="ProtNLM"/>
    </source>
</evidence>
<evidence type="ECO:0000256" key="1">
    <source>
        <dbReference type="SAM" id="SignalP"/>
    </source>
</evidence>